<dbReference type="GO" id="GO:0000973">
    <property type="term" value="P:post-transcriptional tethering of RNA polymerase II gene DNA at nuclear periphery"/>
    <property type="evidence" value="ECO:0007669"/>
    <property type="project" value="TreeGrafter"/>
</dbReference>
<feature type="compositionally biased region" description="Polar residues" evidence="11">
    <location>
        <begin position="841"/>
        <end position="859"/>
    </location>
</feature>
<feature type="compositionally biased region" description="Polar residues" evidence="11">
    <location>
        <begin position="548"/>
        <end position="587"/>
    </location>
</feature>
<dbReference type="InterPro" id="IPR007230">
    <property type="entry name" value="Nup98_auto-Pept-S59_dom"/>
</dbReference>
<dbReference type="Pfam" id="PF12110">
    <property type="entry name" value="Nup96"/>
    <property type="match status" value="1"/>
</dbReference>
<dbReference type="SUPFAM" id="SSF82215">
    <property type="entry name" value="C-terminal autoproteolytic domain of nucleoporin nup98"/>
    <property type="match status" value="1"/>
</dbReference>
<keyword evidence="9" id="KW-0906">Nuclear pore complex</keyword>
<comment type="subcellular location">
    <subcellularLocation>
        <location evidence="1">Nucleus</location>
        <location evidence="1">Nuclear pore complex</location>
    </subcellularLocation>
</comment>
<feature type="compositionally biased region" description="Low complexity" evidence="11">
    <location>
        <begin position="344"/>
        <end position="355"/>
    </location>
</feature>
<protein>
    <submittedName>
        <fullName evidence="13">Nuclear pore protein</fullName>
    </submittedName>
</protein>
<feature type="compositionally biased region" description="Low complexity" evidence="11">
    <location>
        <begin position="588"/>
        <end position="620"/>
    </location>
</feature>
<feature type="region of interest" description="Disordered" evidence="11">
    <location>
        <begin position="1068"/>
        <end position="1131"/>
    </location>
</feature>
<sequence>MSFGGSGFGFGQNNQQQQSTGFSGFGTNTNTNTGFGTSGNTFGASNTAAAPATGLFGSPAAGGGFGSTTGGFGSSGGAFGAAKPAFGAAPTTTGGGLFGSTTATATNAGGFGSTSGFGATPSTSSGFGSTGLFGGSKPATTTSGFGTGTTFGAAPATTSLFGGGANTGTVGTGFGATNNPGLGTNVTDPPGTATVAFAPTIEKETNNPSQSNSFQNILFMDAYKKWSSEELRLADYNQGRKMGGTGGTGAFGGSGFGGGFGTTTQATSGFGTAATGGGMFGGQTTQPATGGFGTPAASTTGGAFGGGGLFGAAKPATTGLFGTPQTQQPSQGGGLFGSGGGFGTTTTTGSTFGQTAAPATGGGLFGSTAAAPAKTGFSFPTSTTQNTFGTGTTGGFGTTAPATNTGTGLFGSTAQTNTTGGGLFGNTQQQQQQPATGGFGGFGTAQQQPAQSTGTGLFGSQAKPAGGLFGSTPAPAATGSLFGNTQAAAPFGTANTAQPASGSLFGGSKPAGSTGLFGSSAAGQTANTGTGGLFGNLGASTQNAQQGQTSLFGSMGGQNQAKPSLFGTQPATGGSSLFGTQPAQQQTGLFSSMQQPQQQQQQGSSLFGNSQGNQQPQQSFSTSINDLSAYGSSTLFSNVPENQMQNLGPLATPLSGKNKVKSRSILPMYKLSPANASRLVTPQRRGYGFSYSTYGTPSSPSSAASTPGGLGQSLLAGSINRGLSKSISASNLRRSFNVEDSILTPGAFSASSGPRLLGNSSLHKKLIINRDMRSDLFTSPNKAKDTQDTTNGPRKLTKRVSFETRAVDTPENGSRASPRDSPENNANTGDDTGYLRPASRPATNGVNGAKPTSGTQTPEAEQVKGNELAIVHEEESPVAVRATEKKPGQQIEAGAYWMTPTADEIRAMNRVQRQKVANFVVGRENVGSVAFKVPVDLTNIDLDHLFDNIVVLEPRSATVYPIAAKKPAEGKGLNVPALISLEHSFPRGGPSTSGRRLERHIERLKTAIVDTTFEDYDRETGVWTFSVKHFTTYGLDDDDEDDADVTDAGLTQTTIPQLPSAVAQVAQLSQATQEDSTSSPIDPDDTFDFKRSRHTVPGAFDEGALSDEEEHSDIAQPQGMSSPDLKGADAPIPSQEWYEDEMMVDGQDVYQPDLMEQDSESQLGSIDGQDDLARSHFANNDSQVPAGIMRARMRAVKRSTAPTKIEVTGGDDWTHILQASVRAPRTVDRATLRALNESGAVWDMKDRGSPAPQNASAQDGVGFATSIDLMKSLFEQAKGPSQSVQAAPARGFVKLLLVIEYLLYLHAMNWPYQKRPKVDTEDDTPVPRPRWGPNGVLLTTHNGETTMLPVDDNVTAPITNKQLSQLQQYIEGISQYIESISAVSSPDTDSYEPSLRDLAQGDPVWELASLLFDDNGANLASFWRQLVSDATDFSLGQASTQEEKAIICLSGNRVADACGHLLASRNFRLATLVSCIGTQNNDIRTQLKDWRESNVLAEIPEPIRALYELLGGNACVCAGVKNVPLENRVESFTISQRFGLDWMQSFGLRLFYAGSKASVSDAILSFQADIEQDKEPEPNSPLWSLLKSFALRQFDWSEPRLGWLLTKAVWATHRINFGEDEFEKIDKLALSYAAALTAQSQWVPATAVLLHLSSPSAVQVAVRDHLGRHAHAIGSPFQKDPPNGPSSPFTALRKFHVPDDWIWEAKALDFRSRQDSRQEFLALVWAGNYVEASTAFVNRVGPDLVIERDFKRLFSFAELLFKVRKSLPGWDTAAAVYLLYPLVLEGRAHRRGPSNEREKRLEGQLVDGLAALRAKTHGDIRQEAAIADMAEELIKAGIGGQRLYGLLPEDIRARYLRARALGNVR</sequence>
<dbReference type="InterPro" id="IPR036903">
    <property type="entry name" value="Nup98_auto-Pept-S59_dom_sf"/>
</dbReference>
<evidence type="ECO:0000259" key="12">
    <source>
        <dbReference type="PROSITE" id="PS51434"/>
    </source>
</evidence>
<keyword evidence="6" id="KW-0509">mRNA transport</keyword>
<evidence type="ECO:0000256" key="3">
    <source>
        <dbReference type="ARBA" id="ARBA00022448"/>
    </source>
</evidence>
<dbReference type="GO" id="GO:0006606">
    <property type="term" value="P:protein import into nucleus"/>
    <property type="evidence" value="ECO:0007669"/>
    <property type="project" value="TreeGrafter"/>
</dbReference>
<evidence type="ECO:0000256" key="10">
    <source>
        <dbReference type="ARBA" id="ARBA00023242"/>
    </source>
</evidence>
<dbReference type="Pfam" id="PF04096">
    <property type="entry name" value="Nucleoporin2"/>
    <property type="match status" value="1"/>
</dbReference>
<keyword evidence="8" id="KW-0811">Translocation</keyword>
<reference evidence="13" key="2">
    <citation type="submission" date="2023-06" db="EMBL/GenBank/DDBJ databases">
        <authorList>
            <consortium name="Lawrence Berkeley National Laboratory"/>
            <person name="Haridas S."/>
            <person name="Hensen N."/>
            <person name="Bonometti L."/>
            <person name="Westerberg I."/>
            <person name="Brannstrom I.O."/>
            <person name="Guillou S."/>
            <person name="Cros-Aarteil S."/>
            <person name="Calhoun S."/>
            <person name="Kuo A."/>
            <person name="Mondo S."/>
            <person name="Pangilinan J."/>
            <person name="Riley R."/>
            <person name="Labutti K."/>
            <person name="Andreopoulos B."/>
            <person name="Lipzen A."/>
            <person name="Chen C."/>
            <person name="Yanf M."/>
            <person name="Daum C."/>
            <person name="Ng V."/>
            <person name="Clum A."/>
            <person name="Steindorff A."/>
            <person name="Ohm R."/>
            <person name="Martin F."/>
            <person name="Silar P."/>
            <person name="Natvig D."/>
            <person name="Lalanne C."/>
            <person name="Gautier V."/>
            <person name="Ament-Velasquez S.L."/>
            <person name="Kruys A."/>
            <person name="Hutchinson M.I."/>
            <person name="Powell A.J."/>
            <person name="Barry K."/>
            <person name="Miller A.N."/>
            <person name="Grigoriev I.V."/>
            <person name="Debuchy R."/>
            <person name="Gladieux P."/>
            <person name="Thoren M.H."/>
            <person name="Johannesson H."/>
        </authorList>
    </citation>
    <scope>NUCLEOTIDE SEQUENCE</scope>
    <source>
        <strain evidence="13">SMH4131-1</strain>
    </source>
</reference>
<feature type="compositionally biased region" description="Gly residues" evidence="11">
    <location>
        <begin position="1"/>
        <end position="10"/>
    </location>
</feature>
<dbReference type="GO" id="GO:0003723">
    <property type="term" value="F:RNA binding"/>
    <property type="evidence" value="ECO:0007669"/>
    <property type="project" value="TreeGrafter"/>
</dbReference>
<dbReference type="Pfam" id="PF13634">
    <property type="entry name" value="Nucleoporin_FG"/>
    <property type="match status" value="2"/>
</dbReference>
<feature type="compositionally biased region" description="Low complexity" evidence="11">
    <location>
        <begin position="11"/>
        <end position="28"/>
    </location>
</feature>
<keyword evidence="3" id="KW-0813">Transport</keyword>
<dbReference type="InterPro" id="IPR021967">
    <property type="entry name" value="Nup98_C"/>
</dbReference>
<evidence type="ECO:0000256" key="11">
    <source>
        <dbReference type="SAM" id="MobiDB-lite"/>
    </source>
</evidence>
<dbReference type="InterPro" id="IPR037665">
    <property type="entry name" value="Nucleoporin_S59-like"/>
</dbReference>
<evidence type="ECO:0000256" key="1">
    <source>
        <dbReference type="ARBA" id="ARBA00004567"/>
    </source>
</evidence>
<evidence type="ECO:0000256" key="5">
    <source>
        <dbReference type="ARBA" id="ARBA00022813"/>
    </source>
</evidence>
<dbReference type="FunFam" id="1.10.10.2360:FF:000001">
    <property type="entry name" value="Nuclear pore complex protein Nup98-Nup96"/>
    <property type="match status" value="1"/>
</dbReference>
<dbReference type="Proteomes" id="UP001286456">
    <property type="component" value="Unassembled WGS sequence"/>
</dbReference>
<evidence type="ECO:0000256" key="2">
    <source>
        <dbReference type="ARBA" id="ARBA00008926"/>
    </source>
</evidence>
<proteinExistence type="inferred from homology"/>
<dbReference type="GO" id="GO:0006405">
    <property type="term" value="P:RNA export from nucleus"/>
    <property type="evidence" value="ECO:0007669"/>
    <property type="project" value="TreeGrafter"/>
</dbReference>
<evidence type="ECO:0000256" key="7">
    <source>
        <dbReference type="ARBA" id="ARBA00022927"/>
    </source>
</evidence>
<keyword evidence="5" id="KW-0068">Autocatalytic cleavage</keyword>
<feature type="domain" description="Peptidase S59" evidence="12">
    <location>
        <begin position="893"/>
        <end position="1030"/>
    </location>
</feature>
<organism evidence="13 14">
    <name type="scientific">Cercophora scortea</name>
    <dbReference type="NCBI Taxonomy" id="314031"/>
    <lineage>
        <taxon>Eukaryota</taxon>
        <taxon>Fungi</taxon>
        <taxon>Dikarya</taxon>
        <taxon>Ascomycota</taxon>
        <taxon>Pezizomycotina</taxon>
        <taxon>Sordariomycetes</taxon>
        <taxon>Sordariomycetidae</taxon>
        <taxon>Sordariales</taxon>
        <taxon>Lasiosphaeriaceae</taxon>
        <taxon>Cercophora</taxon>
    </lineage>
</organism>
<dbReference type="EMBL" id="JAUEPO010000002">
    <property type="protein sequence ID" value="KAK3332106.1"/>
    <property type="molecule type" value="Genomic_DNA"/>
</dbReference>
<dbReference type="GO" id="GO:0008139">
    <property type="term" value="F:nuclear localization sequence binding"/>
    <property type="evidence" value="ECO:0007669"/>
    <property type="project" value="TreeGrafter"/>
</dbReference>
<dbReference type="GO" id="GO:0017056">
    <property type="term" value="F:structural constituent of nuclear pore"/>
    <property type="evidence" value="ECO:0007669"/>
    <property type="project" value="InterPro"/>
</dbReference>
<dbReference type="PANTHER" id="PTHR23198:SF6">
    <property type="entry name" value="NUCLEAR PORE COMPLEX PROTEIN NUP98-NUP96"/>
    <property type="match status" value="1"/>
</dbReference>
<comment type="caution">
    <text evidence="13">The sequence shown here is derived from an EMBL/GenBank/DDBJ whole genome shotgun (WGS) entry which is preliminary data.</text>
</comment>
<accession>A0AAE0IX29</accession>
<name>A0AAE0IX29_9PEZI</name>
<keyword evidence="14" id="KW-1185">Reference proteome</keyword>
<dbReference type="InterPro" id="IPR025574">
    <property type="entry name" value="Nucleoporin_FG_rpt"/>
</dbReference>
<dbReference type="Gene3D" id="1.10.10.2360">
    <property type="match status" value="1"/>
</dbReference>
<keyword evidence="7" id="KW-0653">Protein transport</keyword>
<keyword evidence="10" id="KW-0539">Nucleus</keyword>
<evidence type="ECO:0000256" key="8">
    <source>
        <dbReference type="ARBA" id="ARBA00023010"/>
    </source>
</evidence>
<keyword evidence="4" id="KW-0677">Repeat</keyword>
<dbReference type="GO" id="GO:0044614">
    <property type="term" value="C:nuclear pore cytoplasmic filaments"/>
    <property type="evidence" value="ECO:0007669"/>
    <property type="project" value="TreeGrafter"/>
</dbReference>
<evidence type="ECO:0000256" key="4">
    <source>
        <dbReference type="ARBA" id="ARBA00022737"/>
    </source>
</evidence>
<gene>
    <name evidence="13" type="ORF">B0T19DRAFT_456640</name>
</gene>
<dbReference type="GO" id="GO:0034398">
    <property type="term" value="P:telomere tethering at nuclear periphery"/>
    <property type="evidence" value="ECO:0007669"/>
    <property type="project" value="TreeGrafter"/>
</dbReference>
<feature type="region of interest" description="Disordered" evidence="11">
    <location>
        <begin position="776"/>
        <end position="862"/>
    </location>
</feature>
<dbReference type="Gene3D" id="1.25.40.690">
    <property type="match status" value="1"/>
</dbReference>
<evidence type="ECO:0000313" key="14">
    <source>
        <dbReference type="Proteomes" id="UP001286456"/>
    </source>
</evidence>
<dbReference type="PROSITE" id="PS51434">
    <property type="entry name" value="NUP_C"/>
    <property type="match status" value="1"/>
</dbReference>
<feature type="region of interest" description="Disordered" evidence="11">
    <location>
        <begin position="324"/>
        <end position="355"/>
    </location>
</feature>
<evidence type="ECO:0000313" key="13">
    <source>
        <dbReference type="EMBL" id="KAK3332106.1"/>
    </source>
</evidence>
<dbReference type="Gene3D" id="3.30.1610.10">
    <property type="entry name" value="Peptidase S59, nucleoporin"/>
    <property type="match status" value="1"/>
</dbReference>
<feature type="region of interest" description="Disordered" evidence="11">
    <location>
        <begin position="548"/>
        <end position="620"/>
    </location>
</feature>
<dbReference type="PANTHER" id="PTHR23198">
    <property type="entry name" value="NUCLEOPORIN"/>
    <property type="match status" value="1"/>
</dbReference>
<evidence type="ECO:0000256" key="9">
    <source>
        <dbReference type="ARBA" id="ARBA00023132"/>
    </source>
</evidence>
<feature type="compositionally biased region" description="Low complexity" evidence="11">
    <location>
        <begin position="380"/>
        <end position="390"/>
    </location>
</feature>
<evidence type="ECO:0000256" key="6">
    <source>
        <dbReference type="ARBA" id="ARBA00022816"/>
    </source>
</evidence>
<dbReference type="FunFam" id="3.30.1610.10:FF:000003">
    <property type="entry name" value="Nucleoporin SONB, putative"/>
    <property type="match status" value="1"/>
</dbReference>
<feature type="region of interest" description="Disordered" evidence="11">
    <location>
        <begin position="1"/>
        <end position="28"/>
    </location>
</feature>
<feature type="compositionally biased region" description="Low complexity" evidence="11">
    <location>
        <begin position="425"/>
        <end position="436"/>
    </location>
</feature>
<feature type="region of interest" description="Disordered" evidence="11">
    <location>
        <begin position="376"/>
        <end position="471"/>
    </location>
</feature>
<comment type="similarity">
    <text evidence="2">Belongs to the nucleoporin GLFG family.</text>
</comment>
<dbReference type="GO" id="GO:0051028">
    <property type="term" value="P:mRNA transport"/>
    <property type="evidence" value="ECO:0007669"/>
    <property type="project" value="UniProtKB-KW"/>
</dbReference>
<feature type="compositionally biased region" description="Low complexity" evidence="11">
    <location>
        <begin position="398"/>
        <end position="407"/>
    </location>
</feature>
<feature type="compositionally biased region" description="Low complexity" evidence="11">
    <location>
        <begin position="1068"/>
        <end position="1081"/>
    </location>
</feature>
<feature type="compositionally biased region" description="Gly residues" evidence="11">
    <location>
        <begin position="331"/>
        <end position="343"/>
    </location>
</feature>
<reference evidence="13" key="1">
    <citation type="journal article" date="2023" name="Mol. Phylogenet. Evol.">
        <title>Genome-scale phylogeny and comparative genomics of the fungal order Sordariales.</title>
        <authorList>
            <person name="Hensen N."/>
            <person name="Bonometti L."/>
            <person name="Westerberg I."/>
            <person name="Brannstrom I.O."/>
            <person name="Guillou S."/>
            <person name="Cros-Aarteil S."/>
            <person name="Calhoun S."/>
            <person name="Haridas S."/>
            <person name="Kuo A."/>
            <person name="Mondo S."/>
            <person name="Pangilinan J."/>
            <person name="Riley R."/>
            <person name="LaButti K."/>
            <person name="Andreopoulos B."/>
            <person name="Lipzen A."/>
            <person name="Chen C."/>
            <person name="Yan M."/>
            <person name="Daum C."/>
            <person name="Ng V."/>
            <person name="Clum A."/>
            <person name="Steindorff A."/>
            <person name="Ohm R.A."/>
            <person name="Martin F."/>
            <person name="Silar P."/>
            <person name="Natvig D.O."/>
            <person name="Lalanne C."/>
            <person name="Gautier V."/>
            <person name="Ament-Velasquez S.L."/>
            <person name="Kruys A."/>
            <person name="Hutchinson M.I."/>
            <person name="Powell A.J."/>
            <person name="Barry K."/>
            <person name="Miller A.N."/>
            <person name="Grigoriev I.V."/>
            <person name="Debuchy R."/>
            <person name="Gladieux P."/>
            <person name="Hiltunen Thoren M."/>
            <person name="Johannesson H."/>
        </authorList>
    </citation>
    <scope>NUCLEOTIDE SEQUENCE</scope>
    <source>
        <strain evidence="13">SMH4131-1</strain>
    </source>
</reference>